<dbReference type="OrthoDB" id="5835829at2759"/>
<dbReference type="AlphaFoldDB" id="A0A218WT94"/>
<evidence type="ECO:0000313" key="6">
    <source>
        <dbReference type="Proteomes" id="UP000197138"/>
    </source>
</evidence>
<keyword evidence="7" id="KW-1185">Reference proteome</keyword>
<dbReference type="Gene3D" id="3.40.50.2000">
    <property type="entry name" value="Glycogen Phosphorylase B"/>
    <property type="match status" value="2"/>
</dbReference>
<evidence type="ECO:0000256" key="1">
    <source>
        <dbReference type="ARBA" id="ARBA00009995"/>
    </source>
</evidence>
<dbReference type="EMBL" id="MTKT01003224">
    <property type="protein sequence ID" value="OWM75863.1"/>
    <property type="molecule type" value="Genomic_DNA"/>
</dbReference>
<dbReference type="PANTHER" id="PTHR48047:SF28">
    <property type="entry name" value="F11M15.8 PROTEIN"/>
    <property type="match status" value="1"/>
</dbReference>
<dbReference type="InterPro" id="IPR002213">
    <property type="entry name" value="UDP_glucos_trans"/>
</dbReference>
<comment type="similarity">
    <text evidence="1">Belongs to the UDP-glycosyltransferase family.</text>
</comment>
<reference evidence="6" key="1">
    <citation type="journal article" date="2017" name="Plant J.">
        <title>The pomegranate (Punica granatum L.) genome and the genomics of punicalagin biosynthesis.</title>
        <authorList>
            <person name="Qin G."/>
            <person name="Xu C."/>
            <person name="Ming R."/>
            <person name="Tang H."/>
            <person name="Guyot R."/>
            <person name="Kramer E.M."/>
            <person name="Hu Y."/>
            <person name="Yi X."/>
            <person name="Qi Y."/>
            <person name="Xu X."/>
            <person name="Gao Z."/>
            <person name="Pan H."/>
            <person name="Jian J."/>
            <person name="Tian Y."/>
            <person name="Yue Z."/>
            <person name="Xu Y."/>
        </authorList>
    </citation>
    <scope>NUCLEOTIDE SEQUENCE [LARGE SCALE GENOMIC DNA]</scope>
    <source>
        <strain evidence="6">cv. Dabenzi</strain>
    </source>
</reference>
<accession>A0A218WT94</accession>
<organism evidence="4 6">
    <name type="scientific">Punica granatum</name>
    <name type="common">Pomegranate</name>
    <dbReference type="NCBI Taxonomy" id="22663"/>
    <lineage>
        <taxon>Eukaryota</taxon>
        <taxon>Viridiplantae</taxon>
        <taxon>Streptophyta</taxon>
        <taxon>Embryophyta</taxon>
        <taxon>Tracheophyta</taxon>
        <taxon>Spermatophyta</taxon>
        <taxon>Magnoliopsida</taxon>
        <taxon>eudicotyledons</taxon>
        <taxon>Gunneridae</taxon>
        <taxon>Pentapetalae</taxon>
        <taxon>rosids</taxon>
        <taxon>malvids</taxon>
        <taxon>Myrtales</taxon>
        <taxon>Lythraceae</taxon>
        <taxon>Punica</taxon>
    </lineage>
</organism>
<evidence type="ECO:0000256" key="3">
    <source>
        <dbReference type="ARBA" id="ARBA00022679"/>
    </source>
</evidence>
<dbReference type="GeneID" id="116210856"/>
<dbReference type="GO" id="GO:0035251">
    <property type="term" value="F:UDP-glucosyltransferase activity"/>
    <property type="evidence" value="ECO:0007669"/>
    <property type="project" value="TreeGrafter"/>
</dbReference>
<dbReference type="EMBL" id="PGOL01000818">
    <property type="protein sequence ID" value="PKI64440.1"/>
    <property type="molecule type" value="Genomic_DNA"/>
</dbReference>
<evidence type="ECO:0000313" key="7">
    <source>
        <dbReference type="Proteomes" id="UP000233551"/>
    </source>
</evidence>
<comment type="caution">
    <text evidence="4">The sequence shown here is derived from an EMBL/GenBank/DDBJ whole genome shotgun (WGS) entry which is preliminary data.</text>
</comment>
<evidence type="ECO:0000313" key="4">
    <source>
        <dbReference type="EMBL" id="OWM75863.1"/>
    </source>
</evidence>
<gene>
    <name evidence="4" type="ORF">CDL15_Pgr009507</name>
    <name evidence="5" type="ORF">CRG98_015165</name>
</gene>
<dbReference type="FunFam" id="3.40.50.2000:FF:000064">
    <property type="entry name" value="Glycosyltransferase"/>
    <property type="match status" value="1"/>
</dbReference>
<name>A0A218WT94_PUNGR</name>
<sequence length="471" mass="51684">MEEKPVHLLVFPYPAHGHSRALLDLAHHLALRPGLTLTIITTPKNLPDLSLLLSAHPSTVRPLVLSFPPHPALPPGVENVRDLGNRGNLPIMSALQSLRGPISDWFHSHPDPPAAIISDFFLGWTHHLAVDLGIPRFAFYSVGAILAAVSDHCWLNIASVLKLEEVAFPDLPNTPSFREEHLPSVVRLYRESDPDWENVKDAMMANTSSYGRIFNSFEALEGPYLAHLKRKMGHDRVYGVGPLSLVGLNNAPARADPDDVVLRWLDGCPDQSVLYVCFGSQKVMRRDQVEALACGLENSGARFVWVVNMGSAQKVDDGLGPLMDEFETRVVGRGKIVRGWASQVAILGHRAVLGFLTHCGWNSVIEAIVAGVILLSWPMEADQYLNARLLVEDMGVAFRVCEGADTVPDPEKVSQAIAGLMREDTRERARAKELTDKALAALKPEGSSSRDLDALVKEVFVLGQVKKMTKA</sequence>
<evidence type="ECO:0000256" key="2">
    <source>
        <dbReference type="ARBA" id="ARBA00022676"/>
    </source>
</evidence>
<keyword evidence="3" id="KW-0808">Transferase</keyword>
<dbReference type="PANTHER" id="PTHR48047">
    <property type="entry name" value="GLYCOSYLTRANSFERASE"/>
    <property type="match status" value="1"/>
</dbReference>
<dbReference type="CDD" id="cd03784">
    <property type="entry name" value="GT1_Gtf-like"/>
    <property type="match status" value="1"/>
</dbReference>
<dbReference type="Pfam" id="PF00201">
    <property type="entry name" value="UDPGT"/>
    <property type="match status" value="1"/>
</dbReference>
<dbReference type="SUPFAM" id="SSF53756">
    <property type="entry name" value="UDP-Glycosyltransferase/glycogen phosphorylase"/>
    <property type="match status" value="1"/>
</dbReference>
<protein>
    <submittedName>
        <fullName evidence="4">Uncharacterized protein</fullName>
    </submittedName>
</protein>
<keyword evidence="2" id="KW-0328">Glycosyltransferase</keyword>
<reference evidence="5 7" key="3">
    <citation type="submission" date="2017-11" db="EMBL/GenBank/DDBJ databases">
        <title>De-novo sequencing of pomegranate (Punica granatum L.) genome.</title>
        <authorList>
            <person name="Akparov Z."/>
            <person name="Amiraslanov A."/>
            <person name="Hajiyeva S."/>
            <person name="Abbasov M."/>
            <person name="Kaur K."/>
            <person name="Hamwieh A."/>
            <person name="Solovyev V."/>
            <person name="Salamov A."/>
            <person name="Braich B."/>
            <person name="Kosarev P."/>
            <person name="Mahmoud A."/>
            <person name="Hajiyev E."/>
            <person name="Babayeva S."/>
            <person name="Izzatullayeva V."/>
            <person name="Mammadov A."/>
            <person name="Mammadov A."/>
            <person name="Sharifova S."/>
            <person name="Ojaghi J."/>
            <person name="Eynullazada K."/>
            <person name="Bayramov B."/>
            <person name="Abdulazimova A."/>
            <person name="Shahmuradov I."/>
        </authorList>
    </citation>
    <scope>NUCLEOTIDE SEQUENCE [LARGE SCALE GENOMIC DNA]</scope>
    <source>
        <strain evidence="5">AG2017</strain>
        <strain evidence="7">cv. AG2017</strain>
        <tissue evidence="5">Leaf</tissue>
    </source>
</reference>
<evidence type="ECO:0000313" key="5">
    <source>
        <dbReference type="EMBL" id="PKI64440.1"/>
    </source>
</evidence>
<dbReference type="Proteomes" id="UP000233551">
    <property type="component" value="Unassembled WGS sequence"/>
</dbReference>
<reference evidence="4" key="2">
    <citation type="submission" date="2017-06" db="EMBL/GenBank/DDBJ databases">
        <title>The pomegranate genome and the genomics of punicalagin biosynthesis.</title>
        <authorList>
            <person name="Xu C."/>
        </authorList>
    </citation>
    <scope>NUCLEOTIDE SEQUENCE [LARGE SCALE GENOMIC DNA]</scope>
    <source>
        <tissue evidence="4">Fresh leaf</tissue>
    </source>
</reference>
<proteinExistence type="inferred from homology"/>
<dbReference type="Proteomes" id="UP000197138">
    <property type="component" value="Unassembled WGS sequence"/>
</dbReference>